<evidence type="ECO:0000313" key="3">
    <source>
        <dbReference type="EMBL" id="KAJ0213500.1"/>
    </source>
</evidence>
<dbReference type="FunFam" id="1.25.10.10:FF:000549">
    <property type="entry name" value="ARM repeat superfamily protein"/>
    <property type="match status" value="1"/>
</dbReference>
<keyword evidence="4" id="KW-1185">Reference proteome</keyword>
<name>A0A9R1VVU6_LACSA</name>
<reference evidence="3 4" key="1">
    <citation type="journal article" date="2017" name="Nat. Commun.">
        <title>Genome assembly with in vitro proximity ligation data and whole-genome triplication in lettuce.</title>
        <authorList>
            <person name="Reyes-Chin-Wo S."/>
            <person name="Wang Z."/>
            <person name="Yang X."/>
            <person name="Kozik A."/>
            <person name="Arikit S."/>
            <person name="Song C."/>
            <person name="Xia L."/>
            <person name="Froenicke L."/>
            <person name="Lavelle D.O."/>
            <person name="Truco M.J."/>
            <person name="Xia R."/>
            <person name="Zhu S."/>
            <person name="Xu C."/>
            <person name="Xu H."/>
            <person name="Xu X."/>
            <person name="Cox K."/>
            <person name="Korf I."/>
            <person name="Meyers B.C."/>
            <person name="Michelmore R.W."/>
        </authorList>
    </citation>
    <scope>NUCLEOTIDE SEQUENCE [LARGE SCALE GENOMIC DNA]</scope>
    <source>
        <strain evidence="4">cv. Salinas</strain>
        <tissue evidence="3">Seedlings</tissue>
    </source>
</reference>
<evidence type="ECO:0000259" key="2">
    <source>
        <dbReference type="Pfam" id="PF24714"/>
    </source>
</evidence>
<comment type="caution">
    <text evidence="3">The sequence shown here is derived from an EMBL/GenBank/DDBJ whole genome shotgun (WGS) entry which is preliminary data.</text>
</comment>
<dbReference type="AlphaFoldDB" id="A0A9R1VVU6"/>
<dbReference type="InterPro" id="IPR033337">
    <property type="entry name" value="TORTIFOLIA1/SINE1-2"/>
</dbReference>
<dbReference type="Proteomes" id="UP000235145">
    <property type="component" value="Unassembled WGS sequence"/>
</dbReference>
<dbReference type="PANTHER" id="PTHR31355:SF8">
    <property type="entry name" value="TORTIFOLIA1-LIKE PROTEIN 3"/>
    <property type="match status" value="1"/>
</dbReference>
<protein>
    <recommendedName>
        <fullName evidence="2">TORTIFOLIA1/SINE1-2 N-terminal domain-containing protein</fullName>
    </recommendedName>
</protein>
<dbReference type="EMBL" id="NBSK02000004">
    <property type="protein sequence ID" value="KAJ0213500.1"/>
    <property type="molecule type" value="Genomic_DNA"/>
</dbReference>
<evidence type="ECO:0000313" key="4">
    <source>
        <dbReference type="Proteomes" id="UP000235145"/>
    </source>
</evidence>
<feature type="domain" description="TORTIFOLIA1/SINE1-2 N-terminal" evidence="2">
    <location>
        <begin position="15"/>
        <end position="287"/>
    </location>
</feature>
<dbReference type="SUPFAM" id="SSF48371">
    <property type="entry name" value="ARM repeat"/>
    <property type="match status" value="1"/>
</dbReference>
<organism evidence="3 4">
    <name type="scientific">Lactuca sativa</name>
    <name type="common">Garden lettuce</name>
    <dbReference type="NCBI Taxonomy" id="4236"/>
    <lineage>
        <taxon>Eukaryota</taxon>
        <taxon>Viridiplantae</taxon>
        <taxon>Streptophyta</taxon>
        <taxon>Embryophyta</taxon>
        <taxon>Tracheophyta</taxon>
        <taxon>Spermatophyta</taxon>
        <taxon>Magnoliopsida</taxon>
        <taxon>eudicotyledons</taxon>
        <taxon>Gunneridae</taxon>
        <taxon>Pentapetalae</taxon>
        <taxon>asterids</taxon>
        <taxon>campanulids</taxon>
        <taxon>Asterales</taxon>
        <taxon>Asteraceae</taxon>
        <taxon>Cichorioideae</taxon>
        <taxon>Cichorieae</taxon>
        <taxon>Lactucinae</taxon>
        <taxon>Lactuca</taxon>
    </lineage>
</organism>
<dbReference type="InterPro" id="IPR016024">
    <property type="entry name" value="ARM-type_fold"/>
</dbReference>
<dbReference type="Pfam" id="PF24714">
    <property type="entry name" value="TOR1L1_N"/>
    <property type="match status" value="1"/>
</dbReference>
<sequence length="596" mass="65256">MAQAKPSSNNQSSAREFKHRVLTCLNKLSDRDTHSAAATELESIAKTLNHDSISPFLSSISATDSSDKSPVRKQCVRLISTLSEAHGDALSSHLSKLLSAVIRRLRDPDTAVRSACVAATGSIASHVTKPPFTSVAKPLVDALVTEQELNSQIGVALCLASAVDGAPDPEPVYLRRMLPRIEKLLKCDSFKAKSALLTLLASVIGVGAASSPVIVRNLVNVLVEFVAKSEDWSARKAAAEALEKLAVVETDLLSEYKTPCLKTFEAKKFDKVKSVRETMTQMIEAWKAIPDLPEEVLTPPESQASSKAISSQFSLLLILEFSIAYLAHIMCDPGAEVASDGRYPARTPQTSSKRSVPKGGSSTTTTSRRVSLENNTKKTGPAMFRKLDRKKPNNPKLSITAATPVSEDPNRLAKQETKRALFNEIVDEETHESEYQNARLSSTVVGSNVTEDINNSHKDGEELSLIRNQLVQIETQQSNLVDLLQKFMGRSESGMVSLERRVHGLESTLEEISFDLARSTGRLSNPNPEHTKTVCCRLPGAQYLASKLWKKTEIQDSNGRIRNQENRGFHFRRQGLIKNPLAEVRHGKSEVLCVGV</sequence>
<evidence type="ECO:0000256" key="1">
    <source>
        <dbReference type="SAM" id="MobiDB-lite"/>
    </source>
</evidence>
<proteinExistence type="predicted"/>
<dbReference type="GO" id="GO:0005874">
    <property type="term" value="C:microtubule"/>
    <property type="evidence" value="ECO:0007669"/>
    <property type="project" value="InterPro"/>
</dbReference>
<dbReference type="Gene3D" id="1.25.10.10">
    <property type="entry name" value="Leucine-rich Repeat Variant"/>
    <property type="match status" value="1"/>
</dbReference>
<accession>A0A9R1VVU6</accession>
<dbReference type="InterPro" id="IPR011989">
    <property type="entry name" value="ARM-like"/>
</dbReference>
<gene>
    <name evidence="3" type="ORF">LSAT_V11C400186620</name>
</gene>
<feature type="region of interest" description="Disordered" evidence="1">
    <location>
        <begin position="339"/>
        <end position="412"/>
    </location>
</feature>
<dbReference type="PANTHER" id="PTHR31355">
    <property type="entry name" value="MICROTUBULE-ASSOCIATED PROTEIN TORTIFOLIA1"/>
    <property type="match status" value="1"/>
</dbReference>
<dbReference type="GO" id="GO:0008017">
    <property type="term" value="F:microtubule binding"/>
    <property type="evidence" value="ECO:0000318"/>
    <property type="project" value="GO_Central"/>
</dbReference>
<dbReference type="InterPro" id="IPR057600">
    <property type="entry name" value="TORTIFOLIA1/SINE1-2_N"/>
</dbReference>